<feature type="compositionally biased region" description="Low complexity" evidence="2">
    <location>
        <begin position="127"/>
        <end position="140"/>
    </location>
</feature>
<protein>
    <submittedName>
        <fullName evidence="4">Uncharacterized protein</fullName>
    </submittedName>
</protein>
<dbReference type="Proteomes" id="UP001152300">
    <property type="component" value="Unassembled WGS sequence"/>
</dbReference>
<comment type="caution">
    <text evidence="4">The sequence shown here is derived from an EMBL/GenBank/DDBJ whole genome shotgun (WGS) entry which is preliminary data.</text>
</comment>
<dbReference type="EMBL" id="JAPEIS010000009">
    <property type="protein sequence ID" value="KAJ8063291.1"/>
    <property type="molecule type" value="Genomic_DNA"/>
</dbReference>
<evidence type="ECO:0000256" key="3">
    <source>
        <dbReference type="SAM" id="Phobius"/>
    </source>
</evidence>
<evidence type="ECO:0000256" key="2">
    <source>
        <dbReference type="SAM" id="MobiDB-lite"/>
    </source>
</evidence>
<dbReference type="OrthoDB" id="3561481at2759"/>
<feature type="region of interest" description="Disordered" evidence="2">
    <location>
        <begin position="34"/>
        <end position="80"/>
    </location>
</feature>
<keyword evidence="5" id="KW-1185">Reference proteome</keyword>
<evidence type="ECO:0000256" key="1">
    <source>
        <dbReference type="SAM" id="Coils"/>
    </source>
</evidence>
<keyword evidence="1" id="KW-0175">Coiled coil</keyword>
<feature type="compositionally biased region" description="Low complexity" evidence="2">
    <location>
        <begin position="43"/>
        <end position="55"/>
    </location>
</feature>
<feature type="transmembrane region" description="Helical" evidence="3">
    <location>
        <begin position="269"/>
        <end position="291"/>
    </location>
</feature>
<organism evidence="4 5">
    <name type="scientific">Sclerotinia nivalis</name>
    <dbReference type="NCBI Taxonomy" id="352851"/>
    <lineage>
        <taxon>Eukaryota</taxon>
        <taxon>Fungi</taxon>
        <taxon>Dikarya</taxon>
        <taxon>Ascomycota</taxon>
        <taxon>Pezizomycotina</taxon>
        <taxon>Leotiomycetes</taxon>
        <taxon>Helotiales</taxon>
        <taxon>Sclerotiniaceae</taxon>
        <taxon>Sclerotinia</taxon>
    </lineage>
</organism>
<evidence type="ECO:0000313" key="5">
    <source>
        <dbReference type="Proteomes" id="UP001152300"/>
    </source>
</evidence>
<name>A0A9X0AI85_9HELO</name>
<accession>A0A9X0AI85</accession>
<sequence length="325" mass="35068">MSRSRYEALPNSSSSPPILLDLINSSSYNYNSGTPASVPSTFSSHRPSITSISSRTPPPSFHSSQLAHLNGQSQPSQSIISSFSSNTNYLNGSVNGAGGAGGINGTTPFPPYNNGQYIDSAPPSFHSRSSTPRPTPSTRTLASNVSGGSGIELWGVATTTSGGDETGEDREGASGLMIVKGLERRMERLEESIGRLLLENEELRRLRTANAATGTGGENRRIRQNCCVTFTDASRDMEEALVMNGHNNCCVRFSSSKSSSDRKQRKKGWFVAIVFMAILVTLFVVMVNGSVKEGRGEREDRIRFGEDRIRYGEGRLSDLEGGLKD</sequence>
<gene>
    <name evidence="4" type="ORF">OCU04_008521</name>
</gene>
<proteinExistence type="predicted"/>
<dbReference type="AlphaFoldDB" id="A0A9X0AI85"/>
<keyword evidence="3" id="KW-0812">Transmembrane</keyword>
<feature type="compositionally biased region" description="Polar residues" evidence="2">
    <location>
        <begin position="61"/>
        <end position="71"/>
    </location>
</feature>
<reference evidence="4" key="1">
    <citation type="submission" date="2022-11" db="EMBL/GenBank/DDBJ databases">
        <title>Genome Resource of Sclerotinia nivalis Strain SnTB1, a Plant Pathogen Isolated from American Ginseng.</title>
        <authorList>
            <person name="Fan S."/>
        </authorList>
    </citation>
    <scope>NUCLEOTIDE SEQUENCE</scope>
    <source>
        <strain evidence="4">SnTB1</strain>
    </source>
</reference>
<keyword evidence="3" id="KW-1133">Transmembrane helix</keyword>
<feature type="coiled-coil region" evidence="1">
    <location>
        <begin position="179"/>
        <end position="206"/>
    </location>
</feature>
<keyword evidence="3" id="KW-0472">Membrane</keyword>
<evidence type="ECO:0000313" key="4">
    <source>
        <dbReference type="EMBL" id="KAJ8063291.1"/>
    </source>
</evidence>
<feature type="region of interest" description="Disordered" evidence="2">
    <location>
        <begin position="119"/>
        <end position="146"/>
    </location>
</feature>